<reference evidence="1 2" key="1">
    <citation type="submission" date="2019-12" db="EMBL/GenBank/DDBJ databases">
        <title>A genome sequence resource for the geographically widespread anthracnose pathogen Colletotrichum asianum.</title>
        <authorList>
            <person name="Meng Y."/>
        </authorList>
    </citation>
    <scope>NUCLEOTIDE SEQUENCE [LARGE SCALE GENOMIC DNA]</scope>
    <source>
        <strain evidence="1 2">ICMP 18580</strain>
    </source>
</reference>
<keyword evidence="2" id="KW-1185">Reference proteome</keyword>
<comment type="caution">
    <text evidence="1">The sequence shown here is derived from an EMBL/GenBank/DDBJ whole genome shotgun (WGS) entry which is preliminary data.</text>
</comment>
<dbReference type="OrthoDB" id="5429780at2759"/>
<gene>
    <name evidence="1" type="ORF">GQ607_000928</name>
</gene>
<protein>
    <submittedName>
        <fullName evidence="1">Uncharacterized protein</fullName>
    </submittedName>
</protein>
<evidence type="ECO:0000313" key="2">
    <source>
        <dbReference type="Proteomes" id="UP000434172"/>
    </source>
</evidence>
<organism evidence="1 2">
    <name type="scientific">Colletotrichum asianum</name>
    <dbReference type="NCBI Taxonomy" id="702518"/>
    <lineage>
        <taxon>Eukaryota</taxon>
        <taxon>Fungi</taxon>
        <taxon>Dikarya</taxon>
        <taxon>Ascomycota</taxon>
        <taxon>Pezizomycotina</taxon>
        <taxon>Sordariomycetes</taxon>
        <taxon>Hypocreomycetidae</taxon>
        <taxon>Glomerellales</taxon>
        <taxon>Glomerellaceae</taxon>
        <taxon>Colletotrichum</taxon>
        <taxon>Colletotrichum gloeosporioides species complex</taxon>
    </lineage>
</organism>
<dbReference type="AlphaFoldDB" id="A0A8H3ZTY4"/>
<dbReference type="EMBL" id="WOWK01000002">
    <property type="protein sequence ID" value="KAF0331808.1"/>
    <property type="molecule type" value="Genomic_DNA"/>
</dbReference>
<name>A0A8H3ZTY4_9PEZI</name>
<dbReference type="Proteomes" id="UP000434172">
    <property type="component" value="Unassembled WGS sequence"/>
</dbReference>
<proteinExistence type="predicted"/>
<accession>A0A8H3ZTY4</accession>
<sequence>MVPPTRRYSLIQKYWLVNMGFSKEKAEQLWNSWCEIPDKPPMPADGLETKEMQKLSSTVAILSTLDQGYHGMYYKWLQRRVFEPERAMSTRLFLKPKEGTKFCDDYEFRPKHPGYIPLYMVVDEDRIHHVFDEQGNLDNLDQPRTTGASDFSSSPGCFYFIHQLKLAELHARYAKRRAGGASVAILCVFVSFQEYWRLKASGKALSLSGLDWLRFVWECRKGLSSSPSGLFDKYGKATLLYGNIPLYREYRRTRIKNETTSDVIRKLTWSHGGIERGRQCMFSASAGERFLREHAKFRILAYQDL</sequence>
<evidence type="ECO:0000313" key="1">
    <source>
        <dbReference type="EMBL" id="KAF0331808.1"/>
    </source>
</evidence>